<evidence type="ECO:0000256" key="10">
    <source>
        <dbReference type="ARBA" id="ARBA00023242"/>
    </source>
</evidence>
<comment type="function">
    <text evidence="12">Transposase-derived protein that may have nuclease activity. Does not have transposase activity.</text>
</comment>
<accession>A0A3P8YID7</accession>
<dbReference type="InterPro" id="IPR026103">
    <property type="entry name" value="HARBI1_animal"/>
</dbReference>
<keyword evidence="6" id="KW-0963">Cytoplasm</keyword>
<dbReference type="GO" id="GO:0004518">
    <property type="term" value="F:nuclease activity"/>
    <property type="evidence" value="ECO:0007669"/>
    <property type="project" value="UniProtKB-KW"/>
</dbReference>
<evidence type="ECO:0000256" key="5">
    <source>
        <dbReference type="ARBA" id="ARBA00015519"/>
    </source>
</evidence>
<name>A0A3P8YID7_ESOLU</name>
<evidence type="ECO:0000256" key="1">
    <source>
        <dbReference type="ARBA" id="ARBA00001968"/>
    </source>
</evidence>
<dbReference type="InterPro" id="IPR027806">
    <property type="entry name" value="HARBI1_dom"/>
</dbReference>
<dbReference type="PRINTS" id="PR02086">
    <property type="entry name" value="PUTNUCHARBI1"/>
</dbReference>
<dbReference type="Pfam" id="PF13359">
    <property type="entry name" value="DDE_Tnp_4"/>
    <property type="match status" value="1"/>
</dbReference>
<evidence type="ECO:0000256" key="12">
    <source>
        <dbReference type="ARBA" id="ARBA00045850"/>
    </source>
</evidence>
<dbReference type="GO" id="GO:0005737">
    <property type="term" value="C:cytoplasm"/>
    <property type="evidence" value="ECO:0007669"/>
    <property type="project" value="UniProtKB-SubCell"/>
</dbReference>
<dbReference type="PANTHER" id="PTHR22930">
    <property type="match status" value="1"/>
</dbReference>
<keyword evidence="10" id="KW-0539">Nucleus</keyword>
<dbReference type="AlphaFoldDB" id="A0A3P8YID7"/>
<keyword evidence="7" id="KW-0540">Nuclease</keyword>
<keyword evidence="15" id="KW-1185">Reference proteome</keyword>
<evidence type="ECO:0000256" key="7">
    <source>
        <dbReference type="ARBA" id="ARBA00022722"/>
    </source>
</evidence>
<reference evidence="14" key="3">
    <citation type="submission" date="2025-08" db="UniProtKB">
        <authorList>
            <consortium name="Ensembl"/>
        </authorList>
    </citation>
    <scope>IDENTIFICATION</scope>
</reference>
<dbReference type="PANTHER" id="PTHR22930:SF267">
    <property type="entry name" value="NUCLEASE HARBI1-RELATED"/>
    <property type="match status" value="1"/>
</dbReference>
<dbReference type="Proteomes" id="UP000265140">
    <property type="component" value="Chromosome 3"/>
</dbReference>
<dbReference type="GO" id="GO:0005634">
    <property type="term" value="C:nucleus"/>
    <property type="evidence" value="ECO:0007669"/>
    <property type="project" value="UniProtKB-SubCell"/>
</dbReference>
<evidence type="ECO:0000256" key="11">
    <source>
        <dbReference type="ARBA" id="ARBA00030126"/>
    </source>
</evidence>
<dbReference type="GO" id="GO:0046872">
    <property type="term" value="F:metal ion binding"/>
    <property type="evidence" value="ECO:0007669"/>
    <property type="project" value="UniProtKB-KW"/>
</dbReference>
<evidence type="ECO:0000256" key="2">
    <source>
        <dbReference type="ARBA" id="ARBA00004123"/>
    </source>
</evidence>
<keyword evidence="8" id="KW-0479">Metal-binding</keyword>
<evidence type="ECO:0000256" key="6">
    <source>
        <dbReference type="ARBA" id="ARBA00022490"/>
    </source>
</evidence>
<evidence type="ECO:0000313" key="15">
    <source>
        <dbReference type="Proteomes" id="UP000265140"/>
    </source>
</evidence>
<sequence length="336" mass="38288">MSCPFLREQPVAEGARIIRRAFQINRVLRDRQDPLAQRESVIVERYRFSHEGVIYIINLLEPHIKCSTRRSRALTTAQTVCIALRFFASGTFLYTIGDAENLVKSAVCRAIRKIYLALKQFLGVFVVFPRHLRPQVVKQNFFAIAGFPNVIGAIDCTHIPIKAPPDPNEGYFVNRKGVHSVNVQVIIYYIKSKSMHITHTYAEPNKTAFFHYTGDFDGILLGDRGYACRQYFMTPFPDPNPGPQTRYNAALARTRARIEMTFGQLKERFQCLKSLRVAPDRACDIIVACAILHNIATIRKERIPVVGVQPDDDLQPVHLDQPSGRAARDRIVEHHF</sequence>
<feature type="domain" description="DDE Tnp4" evidence="13">
    <location>
        <begin position="154"/>
        <end position="294"/>
    </location>
</feature>
<dbReference type="InterPro" id="IPR045249">
    <property type="entry name" value="HARBI1-like"/>
</dbReference>
<evidence type="ECO:0000256" key="3">
    <source>
        <dbReference type="ARBA" id="ARBA00004496"/>
    </source>
</evidence>
<reference evidence="14" key="2">
    <citation type="submission" date="2020-02" db="EMBL/GenBank/DDBJ databases">
        <title>Esox lucius (northern pike) genome, fEsoLuc1, primary haplotype.</title>
        <authorList>
            <person name="Myers G."/>
            <person name="Karagic N."/>
            <person name="Meyer A."/>
            <person name="Pippel M."/>
            <person name="Reichard M."/>
            <person name="Winkler S."/>
            <person name="Tracey A."/>
            <person name="Sims Y."/>
            <person name="Howe K."/>
            <person name="Rhie A."/>
            <person name="Formenti G."/>
            <person name="Durbin R."/>
            <person name="Fedrigo O."/>
            <person name="Jarvis E.D."/>
        </authorList>
    </citation>
    <scope>NUCLEOTIDE SEQUENCE [LARGE SCALE GENOMIC DNA]</scope>
</reference>
<comment type="subcellular location">
    <subcellularLocation>
        <location evidence="3">Cytoplasm</location>
    </subcellularLocation>
    <subcellularLocation>
        <location evidence="2">Nucleus</location>
    </subcellularLocation>
</comment>
<dbReference type="GeneTree" id="ENSGT00940000154348"/>
<dbReference type="InParanoid" id="A0A3P8YID7"/>
<protein>
    <recommendedName>
        <fullName evidence="5">Putative nuclease HARBI1</fullName>
    </recommendedName>
    <alternativeName>
        <fullName evidence="11">Harbinger transposase-derived nuclease</fullName>
    </alternativeName>
</protein>
<evidence type="ECO:0000313" key="14">
    <source>
        <dbReference type="Ensembl" id="ENSELUP00000015690.2"/>
    </source>
</evidence>
<comment type="cofactor">
    <cofactor evidence="1">
        <name>a divalent metal cation</name>
        <dbReference type="ChEBI" id="CHEBI:60240"/>
    </cofactor>
</comment>
<reference evidence="15" key="1">
    <citation type="journal article" date="2014" name="PLoS ONE">
        <title>The genome and linkage map of the northern pike (Esox lucius): conserved synteny revealed between the salmonid sister group and the Neoteleostei.</title>
        <authorList>
            <person name="Rondeau E.B."/>
            <person name="Minkley D.R."/>
            <person name="Leong J.S."/>
            <person name="Messmer A.M."/>
            <person name="Jantzen J.R."/>
            <person name="von Schalburg K.R."/>
            <person name="Lemon C."/>
            <person name="Bird N.H."/>
            <person name="Koop B.F."/>
        </authorList>
    </citation>
    <scope>NUCLEOTIDE SEQUENCE</scope>
</reference>
<dbReference type="GO" id="GO:0016787">
    <property type="term" value="F:hydrolase activity"/>
    <property type="evidence" value="ECO:0007669"/>
    <property type="project" value="UniProtKB-KW"/>
</dbReference>
<proteinExistence type="inferred from homology"/>
<keyword evidence="9" id="KW-0378">Hydrolase</keyword>
<organism evidence="14 15">
    <name type="scientific">Esox lucius</name>
    <name type="common">Northern pike</name>
    <dbReference type="NCBI Taxonomy" id="8010"/>
    <lineage>
        <taxon>Eukaryota</taxon>
        <taxon>Metazoa</taxon>
        <taxon>Chordata</taxon>
        <taxon>Craniata</taxon>
        <taxon>Vertebrata</taxon>
        <taxon>Euteleostomi</taxon>
        <taxon>Actinopterygii</taxon>
        <taxon>Neopterygii</taxon>
        <taxon>Teleostei</taxon>
        <taxon>Protacanthopterygii</taxon>
        <taxon>Esociformes</taxon>
        <taxon>Esocidae</taxon>
        <taxon>Esox</taxon>
    </lineage>
</organism>
<evidence type="ECO:0000256" key="9">
    <source>
        <dbReference type="ARBA" id="ARBA00022801"/>
    </source>
</evidence>
<reference evidence="14" key="4">
    <citation type="submission" date="2025-09" db="UniProtKB">
        <authorList>
            <consortium name="Ensembl"/>
        </authorList>
    </citation>
    <scope>IDENTIFICATION</scope>
</reference>
<dbReference type="OMA" id="MICEANY"/>
<evidence type="ECO:0000259" key="13">
    <source>
        <dbReference type="Pfam" id="PF13359"/>
    </source>
</evidence>
<evidence type="ECO:0000256" key="8">
    <source>
        <dbReference type="ARBA" id="ARBA00022723"/>
    </source>
</evidence>
<dbReference type="Ensembl" id="ENSELUT00000024848.3">
    <property type="protein sequence ID" value="ENSELUP00000015690.2"/>
    <property type="gene ID" value="ENSELUG00000015617.3"/>
</dbReference>
<comment type="similarity">
    <text evidence="4">Belongs to the HARBI1 family.</text>
</comment>
<evidence type="ECO:0000256" key="4">
    <source>
        <dbReference type="ARBA" id="ARBA00006958"/>
    </source>
</evidence>